<dbReference type="Pfam" id="PF13462">
    <property type="entry name" value="Thioredoxin_4"/>
    <property type="match status" value="1"/>
</dbReference>
<dbReference type="SUPFAM" id="SSF52833">
    <property type="entry name" value="Thioredoxin-like"/>
    <property type="match status" value="1"/>
</dbReference>
<protein>
    <submittedName>
        <fullName evidence="4">Thioredoxin domain-containing protein</fullName>
    </submittedName>
</protein>
<dbReference type="Gene3D" id="3.40.30.10">
    <property type="entry name" value="Glutaredoxin"/>
    <property type="match status" value="1"/>
</dbReference>
<sequence length="194" mass="21771">MSHDIPANAPGDRHQLVVPPSEQDHRQGSLDARVVLVEYGDYQCPQCGELYALIKTVQERLNATFFEENYLGFVFRHFPQPQIHPQAQKAAEAAEAAGAQGQFWQMSEILLEHHQDLRDCNLVEYANNLGLDVAQFLRDITRRVHIEHINEDIESGIRSGVTSTPALFINGLRYTNALELEPLLAAILESGNLS</sequence>
<dbReference type="EMBL" id="JAHHIF010000100">
    <property type="protein sequence ID" value="MBW4549453.1"/>
    <property type="molecule type" value="Genomic_DNA"/>
</dbReference>
<dbReference type="PANTHER" id="PTHR13887">
    <property type="entry name" value="GLUTATHIONE S-TRANSFERASE KAPPA"/>
    <property type="match status" value="1"/>
</dbReference>
<dbReference type="Proteomes" id="UP000753908">
    <property type="component" value="Unassembled WGS sequence"/>
</dbReference>
<dbReference type="PANTHER" id="PTHR13887:SF55">
    <property type="entry name" value="SLR0313 PROTEIN"/>
    <property type="match status" value="1"/>
</dbReference>
<gene>
    <name evidence="4" type="ORF">KME25_34395</name>
</gene>
<dbReference type="InterPro" id="IPR013766">
    <property type="entry name" value="Thioredoxin_domain"/>
</dbReference>
<dbReference type="InterPro" id="IPR036249">
    <property type="entry name" value="Thioredoxin-like_sf"/>
</dbReference>
<dbReference type="InterPro" id="IPR012336">
    <property type="entry name" value="Thioredoxin-like_fold"/>
</dbReference>
<comment type="similarity">
    <text evidence="1">Belongs to the thioredoxin family. DsbA subfamily.</text>
</comment>
<evidence type="ECO:0000256" key="1">
    <source>
        <dbReference type="ARBA" id="ARBA00005791"/>
    </source>
</evidence>
<feature type="domain" description="Thioredoxin" evidence="3">
    <location>
        <begin position="1"/>
        <end position="192"/>
    </location>
</feature>
<evidence type="ECO:0000256" key="2">
    <source>
        <dbReference type="SAM" id="MobiDB-lite"/>
    </source>
</evidence>
<evidence type="ECO:0000259" key="3">
    <source>
        <dbReference type="PROSITE" id="PS51352"/>
    </source>
</evidence>
<organism evidence="4 5">
    <name type="scientific">Symplocastrum torsivum CPER-KK1</name>
    <dbReference type="NCBI Taxonomy" id="450513"/>
    <lineage>
        <taxon>Bacteria</taxon>
        <taxon>Bacillati</taxon>
        <taxon>Cyanobacteriota</taxon>
        <taxon>Cyanophyceae</taxon>
        <taxon>Oscillatoriophycideae</taxon>
        <taxon>Oscillatoriales</taxon>
        <taxon>Microcoleaceae</taxon>
        <taxon>Symplocastrum</taxon>
    </lineage>
</organism>
<reference evidence="4" key="2">
    <citation type="journal article" date="2022" name="Microbiol. Resour. Announc.">
        <title>Metagenome Sequencing to Explore Phylogenomics of Terrestrial Cyanobacteria.</title>
        <authorList>
            <person name="Ward R.D."/>
            <person name="Stajich J.E."/>
            <person name="Johansen J.R."/>
            <person name="Huntemann M."/>
            <person name="Clum A."/>
            <person name="Foster B."/>
            <person name="Foster B."/>
            <person name="Roux S."/>
            <person name="Palaniappan K."/>
            <person name="Varghese N."/>
            <person name="Mukherjee S."/>
            <person name="Reddy T.B.K."/>
            <person name="Daum C."/>
            <person name="Copeland A."/>
            <person name="Chen I.A."/>
            <person name="Ivanova N.N."/>
            <person name="Kyrpides N.C."/>
            <person name="Shapiro N."/>
            <person name="Eloe-Fadrosh E.A."/>
            <person name="Pietrasiak N."/>
        </authorList>
    </citation>
    <scope>NUCLEOTIDE SEQUENCE</scope>
    <source>
        <strain evidence="4">CPER-KK1</strain>
    </source>
</reference>
<dbReference type="PROSITE" id="PS51352">
    <property type="entry name" value="THIOREDOXIN_2"/>
    <property type="match status" value="1"/>
</dbReference>
<evidence type="ECO:0000313" key="5">
    <source>
        <dbReference type="Proteomes" id="UP000753908"/>
    </source>
</evidence>
<name>A0A951PTF0_9CYAN</name>
<evidence type="ECO:0000313" key="4">
    <source>
        <dbReference type="EMBL" id="MBW4549453.1"/>
    </source>
</evidence>
<dbReference type="AlphaFoldDB" id="A0A951PTF0"/>
<reference evidence="4" key="1">
    <citation type="submission" date="2021-05" db="EMBL/GenBank/DDBJ databases">
        <authorList>
            <person name="Pietrasiak N."/>
            <person name="Ward R."/>
            <person name="Stajich J.E."/>
            <person name="Kurbessoian T."/>
        </authorList>
    </citation>
    <scope>NUCLEOTIDE SEQUENCE</scope>
    <source>
        <strain evidence="4">CPER-KK1</strain>
    </source>
</reference>
<proteinExistence type="inferred from homology"/>
<feature type="region of interest" description="Disordered" evidence="2">
    <location>
        <begin position="1"/>
        <end position="25"/>
    </location>
</feature>
<accession>A0A951PTF0</accession>
<comment type="caution">
    <text evidence="4">The sequence shown here is derived from an EMBL/GenBank/DDBJ whole genome shotgun (WGS) entry which is preliminary data.</text>
</comment>